<dbReference type="RefSeq" id="WP_025978673.1">
    <property type="nucleotide sequence ID" value="NZ_CP015614.1"/>
</dbReference>
<name>A0A172Y9P0_9CAUL</name>
<dbReference type="KEGG" id="bne:DA69_14005"/>
<evidence type="ECO:0000313" key="2">
    <source>
        <dbReference type="EMBL" id="ANF55745.1"/>
    </source>
</evidence>
<accession>A0A172Y9P0</accession>
<dbReference type="Proteomes" id="UP000077603">
    <property type="component" value="Chromosome"/>
</dbReference>
<dbReference type="OrthoDB" id="210346at2"/>
<dbReference type="Pfam" id="PF13946">
    <property type="entry name" value="DUF4214"/>
    <property type="match status" value="1"/>
</dbReference>
<dbReference type="EMBL" id="CP015614">
    <property type="protein sequence ID" value="ANF55745.1"/>
    <property type="molecule type" value="Genomic_DNA"/>
</dbReference>
<dbReference type="STRING" id="588932.DA69_14005"/>
<keyword evidence="3" id="KW-1185">Reference proteome</keyword>
<dbReference type="AlphaFoldDB" id="A0A172Y9P0"/>
<dbReference type="InterPro" id="IPR025282">
    <property type="entry name" value="DUF4214"/>
</dbReference>
<feature type="domain" description="DUF4214" evidence="1">
    <location>
        <begin position="235"/>
        <end position="288"/>
    </location>
</feature>
<proteinExistence type="predicted"/>
<dbReference type="eggNOG" id="ENOG5034968">
    <property type="taxonomic scope" value="Bacteria"/>
</dbReference>
<gene>
    <name evidence="2" type="ORF">DA69_14005</name>
</gene>
<evidence type="ECO:0000259" key="1">
    <source>
        <dbReference type="Pfam" id="PF13946"/>
    </source>
</evidence>
<evidence type="ECO:0000313" key="3">
    <source>
        <dbReference type="Proteomes" id="UP000077603"/>
    </source>
</evidence>
<reference evidence="2 3" key="1">
    <citation type="journal article" date="2014" name="Genome Announc.">
        <title>Genome Sequence of a Promising Hydrogen-Producing Facultative Anaerobic Bacterium, Brevundimonas naejangsanensis Strain B1.</title>
        <authorList>
            <person name="Su H."/>
            <person name="Zhang T."/>
            <person name="Bao M."/>
            <person name="Jiang Y."/>
            <person name="Wang Y."/>
            <person name="Tan T."/>
        </authorList>
    </citation>
    <scope>NUCLEOTIDE SEQUENCE [LARGE SCALE GENOMIC DNA]</scope>
    <source>
        <strain evidence="2 3">B1</strain>
    </source>
</reference>
<organism evidence="2 3">
    <name type="scientific">Brevundimonas naejangsanensis</name>
    <dbReference type="NCBI Taxonomy" id="588932"/>
    <lineage>
        <taxon>Bacteria</taxon>
        <taxon>Pseudomonadati</taxon>
        <taxon>Pseudomonadota</taxon>
        <taxon>Alphaproteobacteria</taxon>
        <taxon>Caulobacterales</taxon>
        <taxon>Caulobacteraceae</taxon>
        <taxon>Brevundimonas</taxon>
    </lineage>
</organism>
<sequence>MITFIQTSDVSKYRPLIDRSSLSLKAYCEKFGHAYECFYGIKRGAKPWHASLNRIPILKSYTQAGYDGWVVYVDADAYIADLSFDIGAYLAERSQYALIAAPSGLTPPRWWDINAGVFAINLGHDKARELVDLWFEKFMAPPLDVLSAEAVWGDVIDDQAILHEALNAVDGFEDVLLRDEGVFNWNARFIRQVVRDAAPMWLRIERIEQAVSQSLADAGIDASGVPQASGGNREEANEEFVEAIYKVMFGRHPDPGGRLSSLAALRSGERTYRDDLNSCMESPEFKDRLPQLLKRILTEEERRALAAALA</sequence>
<protein>
    <recommendedName>
        <fullName evidence="1">DUF4214 domain-containing protein</fullName>
    </recommendedName>
</protein>